<protein>
    <submittedName>
        <fullName evidence="2">PTS sugar transporter subunit IIA</fullName>
    </submittedName>
</protein>
<keyword evidence="2" id="KW-0813">Transport</keyword>
<dbReference type="EMBL" id="JAWDIP010000003">
    <property type="protein sequence ID" value="MDY0393806.1"/>
    <property type="molecule type" value="Genomic_DNA"/>
</dbReference>
<feature type="domain" description="PTS EIIA type-2" evidence="1">
    <location>
        <begin position="4"/>
        <end position="151"/>
    </location>
</feature>
<dbReference type="Proteomes" id="UP001281447">
    <property type="component" value="Unassembled WGS sequence"/>
</dbReference>
<gene>
    <name evidence="2" type="ORF">RWE15_04235</name>
</gene>
<dbReference type="PANTHER" id="PTHR47738">
    <property type="entry name" value="PTS SYSTEM FRUCTOSE-LIKE EIIA COMPONENT-RELATED"/>
    <property type="match status" value="1"/>
</dbReference>
<sequence>MSNIYFDESIILLDLKADTKDAVLTAMGKNLVELGLVKESFIDAVIAREEEFATGLPTGSVSVAIPHTDVEHVKKRAISLGVLKNPVAFGVMGEPEETTPVKLVFMLAMDKAHSQLSLLQRLMQIFQDQETLKYIANEENKGNVKALLESKLDFAFEGGENCE</sequence>
<dbReference type="InterPro" id="IPR051541">
    <property type="entry name" value="PTS_SugarTrans_NitroReg"/>
</dbReference>
<name>A0ABU5C4L9_9BACI</name>
<dbReference type="PROSITE" id="PS51094">
    <property type="entry name" value="PTS_EIIA_TYPE_2"/>
    <property type="match status" value="1"/>
</dbReference>
<dbReference type="RefSeq" id="WP_390357427.1">
    <property type="nucleotide sequence ID" value="NZ_JBHUIZ010000015.1"/>
</dbReference>
<accession>A0ABU5C4L9</accession>
<dbReference type="Gene3D" id="3.40.930.10">
    <property type="entry name" value="Mannitol-specific EII, Chain A"/>
    <property type="match status" value="1"/>
</dbReference>
<reference evidence="2 3" key="1">
    <citation type="submission" date="2023-10" db="EMBL/GenBank/DDBJ databases">
        <title>Virgibacillus halophilus 5B73C genome.</title>
        <authorList>
            <person name="Miliotis G."/>
            <person name="Sengupta P."/>
            <person name="Hameed A."/>
            <person name="Chuvochina M."/>
            <person name="Mcdonagh F."/>
            <person name="Simpson A.C."/>
            <person name="Singh N.K."/>
            <person name="Rekha P.D."/>
            <person name="Raman K."/>
            <person name="Hugenholtz P."/>
            <person name="Venkateswaran K."/>
        </authorList>
    </citation>
    <scope>NUCLEOTIDE SEQUENCE [LARGE SCALE GENOMIC DNA]</scope>
    <source>
        <strain evidence="2 3">5B73C</strain>
    </source>
</reference>
<evidence type="ECO:0000313" key="2">
    <source>
        <dbReference type="EMBL" id="MDY0393806.1"/>
    </source>
</evidence>
<dbReference type="PANTHER" id="PTHR47738:SF3">
    <property type="entry name" value="PHOSPHOTRANSFERASE SYSTEM MANNITOL_FRUCTOSE-SPECIFIC IIA DOMAIN CONTAINING PROTEIN"/>
    <property type="match status" value="1"/>
</dbReference>
<dbReference type="InterPro" id="IPR016152">
    <property type="entry name" value="PTrfase/Anion_transptr"/>
</dbReference>
<dbReference type="InterPro" id="IPR002178">
    <property type="entry name" value="PTS_EIIA_type-2_dom"/>
</dbReference>
<keyword evidence="2" id="KW-0762">Sugar transport</keyword>
<dbReference type="SUPFAM" id="SSF55804">
    <property type="entry name" value="Phoshotransferase/anion transport protein"/>
    <property type="match status" value="1"/>
</dbReference>
<dbReference type="Pfam" id="PF00359">
    <property type="entry name" value="PTS_EIIA_2"/>
    <property type="match status" value="1"/>
</dbReference>
<evidence type="ECO:0000259" key="1">
    <source>
        <dbReference type="PROSITE" id="PS51094"/>
    </source>
</evidence>
<dbReference type="CDD" id="cd00211">
    <property type="entry name" value="PTS_IIA_fru"/>
    <property type="match status" value="1"/>
</dbReference>
<evidence type="ECO:0000313" key="3">
    <source>
        <dbReference type="Proteomes" id="UP001281447"/>
    </source>
</evidence>
<comment type="caution">
    <text evidence="2">The sequence shown here is derived from an EMBL/GenBank/DDBJ whole genome shotgun (WGS) entry which is preliminary data.</text>
</comment>
<organism evidence="2 3">
    <name type="scientific">Tigheibacillus halophilus</name>
    <dbReference type="NCBI Taxonomy" id="361280"/>
    <lineage>
        <taxon>Bacteria</taxon>
        <taxon>Bacillati</taxon>
        <taxon>Bacillota</taxon>
        <taxon>Bacilli</taxon>
        <taxon>Bacillales</taxon>
        <taxon>Bacillaceae</taxon>
        <taxon>Tigheibacillus</taxon>
    </lineage>
</organism>
<keyword evidence="3" id="KW-1185">Reference proteome</keyword>
<proteinExistence type="predicted"/>